<comment type="function">
    <text evidence="13">Required for the insertion and/or proper folding and/or complex formation of integral membrane proteins into the membrane. Involved in integration of membrane proteins that insert both dependently and independently of the Sec translocase complex, as well as at least some lipoproteins. Aids folding of multispanning membrane proteins.</text>
</comment>
<reference evidence="16" key="1">
    <citation type="submission" date="2020-02" db="EMBL/GenBank/DDBJ databases">
        <authorList>
            <person name="Meier V. D."/>
        </authorList>
    </citation>
    <scope>NUCLEOTIDE SEQUENCE</scope>
    <source>
        <strain evidence="16">AVDCRST_MAG89</strain>
    </source>
</reference>
<dbReference type="GO" id="GO:0005886">
    <property type="term" value="C:plasma membrane"/>
    <property type="evidence" value="ECO:0007669"/>
    <property type="project" value="UniProtKB-SubCell"/>
</dbReference>
<feature type="transmembrane region" description="Helical" evidence="13">
    <location>
        <begin position="512"/>
        <end position="535"/>
    </location>
</feature>
<evidence type="ECO:0000256" key="4">
    <source>
        <dbReference type="ARBA" id="ARBA00022448"/>
    </source>
</evidence>
<dbReference type="EMBL" id="CADCTV010000907">
    <property type="protein sequence ID" value="CAA9368522.1"/>
    <property type="molecule type" value="Genomic_DNA"/>
</dbReference>
<comment type="subcellular location">
    <subcellularLocation>
        <location evidence="1">Cell inner membrane</location>
        <topology evidence="1">Multi-pass membrane protein</topology>
    </subcellularLocation>
    <subcellularLocation>
        <location evidence="13">Cell membrane</location>
        <topology evidence="13">Multi-pass membrane protein</topology>
    </subcellularLocation>
</comment>
<evidence type="ECO:0000256" key="13">
    <source>
        <dbReference type="HAMAP-Rule" id="MF_01810"/>
    </source>
</evidence>
<dbReference type="InterPro" id="IPR047196">
    <property type="entry name" value="YidC_ALB_C"/>
</dbReference>
<organism evidence="16">
    <name type="scientific">uncultured Gemmatimonadota bacterium</name>
    <dbReference type="NCBI Taxonomy" id="203437"/>
    <lineage>
        <taxon>Bacteria</taxon>
        <taxon>Pseudomonadati</taxon>
        <taxon>Gemmatimonadota</taxon>
        <taxon>environmental samples</taxon>
    </lineage>
</organism>
<dbReference type="Pfam" id="PF02096">
    <property type="entry name" value="60KD_IMP"/>
    <property type="match status" value="1"/>
</dbReference>
<evidence type="ECO:0000256" key="10">
    <source>
        <dbReference type="ARBA" id="ARBA00023186"/>
    </source>
</evidence>
<evidence type="ECO:0000256" key="7">
    <source>
        <dbReference type="ARBA" id="ARBA00022927"/>
    </source>
</evidence>
<dbReference type="InterPro" id="IPR019998">
    <property type="entry name" value="Membr_insert_YidC"/>
</dbReference>
<keyword evidence="9 13" id="KW-0472">Membrane</keyword>
<feature type="transmembrane region" description="Helical" evidence="13">
    <location>
        <begin position="440"/>
        <end position="460"/>
    </location>
</feature>
<proteinExistence type="inferred from homology"/>
<feature type="domain" description="Membrane insertase YidC/Oxa/ALB C-terminal" evidence="14">
    <location>
        <begin position="363"/>
        <end position="550"/>
    </location>
</feature>
<evidence type="ECO:0000256" key="3">
    <source>
        <dbReference type="ARBA" id="ARBA00015325"/>
    </source>
</evidence>
<keyword evidence="8 13" id="KW-1133">Transmembrane helix</keyword>
<evidence type="ECO:0000256" key="2">
    <source>
        <dbReference type="ARBA" id="ARBA00010527"/>
    </source>
</evidence>
<feature type="transmembrane region" description="Helical" evidence="13">
    <location>
        <begin position="6"/>
        <end position="25"/>
    </location>
</feature>
<feature type="transmembrane region" description="Helical" evidence="13">
    <location>
        <begin position="480"/>
        <end position="500"/>
    </location>
</feature>
<evidence type="ECO:0000256" key="12">
    <source>
        <dbReference type="ARBA" id="ARBA00033342"/>
    </source>
</evidence>
<dbReference type="InterPro" id="IPR001708">
    <property type="entry name" value="YidC/ALB3/OXA1/COX18"/>
</dbReference>
<feature type="transmembrane region" description="Helical" evidence="13">
    <location>
        <begin position="365"/>
        <end position="383"/>
    </location>
</feature>
<evidence type="ECO:0000256" key="1">
    <source>
        <dbReference type="ARBA" id="ARBA00004429"/>
    </source>
</evidence>
<keyword evidence="6 13" id="KW-0812">Transmembrane</keyword>
<dbReference type="NCBIfam" id="TIGR03592">
    <property type="entry name" value="yidC_oxa1_cterm"/>
    <property type="match status" value="1"/>
</dbReference>
<dbReference type="GO" id="GO:0032977">
    <property type="term" value="F:membrane insertase activity"/>
    <property type="evidence" value="ECO:0007669"/>
    <property type="project" value="InterPro"/>
</dbReference>
<comment type="subunit">
    <text evidence="13">Interacts with the Sec translocase complex via SecD. Specifically interacts with transmembrane segments of nascent integral membrane proteins during membrane integration.</text>
</comment>
<name>A0A6J4MWH3_9BACT</name>
<dbReference type="Gene3D" id="2.70.98.90">
    <property type="match status" value="1"/>
</dbReference>
<protein>
    <recommendedName>
        <fullName evidence="3 13">Membrane protein insertase YidC</fullName>
    </recommendedName>
    <alternativeName>
        <fullName evidence="12 13">Foldase YidC</fullName>
    </alternativeName>
    <alternativeName>
        <fullName evidence="11 13">Membrane integrase YidC</fullName>
    </alternativeName>
    <alternativeName>
        <fullName evidence="13">Membrane protein YidC</fullName>
    </alternativeName>
</protein>
<dbReference type="CDD" id="cd19961">
    <property type="entry name" value="EcYidC-like_peri"/>
    <property type="match status" value="1"/>
</dbReference>
<dbReference type="NCBIfam" id="TIGR03593">
    <property type="entry name" value="yidC_nterm"/>
    <property type="match status" value="1"/>
</dbReference>
<dbReference type="HAMAP" id="MF_01810">
    <property type="entry name" value="YidC_type1"/>
    <property type="match status" value="1"/>
</dbReference>
<keyword evidence="10 13" id="KW-0143">Chaperone</keyword>
<evidence type="ECO:0000256" key="8">
    <source>
        <dbReference type="ARBA" id="ARBA00022989"/>
    </source>
</evidence>
<gene>
    <name evidence="13" type="primary">yidC</name>
    <name evidence="16" type="ORF">AVDCRST_MAG89-4346</name>
</gene>
<dbReference type="GO" id="GO:0015031">
    <property type="term" value="P:protein transport"/>
    <property type="evidence" value="ECO:0007669"/>
    <property type="project" value="UniProtKB-KW"/>
</dbReference>
<evidence type="ECO:0000256" key="11">
    <source>
        <dbReference type="ARBA" id="ARBA00033245"/>
    </source>
</evidence>
<evidence type="ECO:0000259" key="15">
    <source>
        <dbReference type="Pfam" id="PF14849"/>
    </source>
</evidence>
<dbReference type="PANTHER" id="PTHR12428:SF65">
    <property type="entry name" value="CYTOCHROME C OXIDASE ASSEMBLY PROTEIN COX18, MITOCHONDRIAL"/>
    <property type="match status" value="1"/>
</dbReference>
<evidence type="ECO:0000259" key="14">
    <source>
        <dbReference type="Pfam" id="PF02096"/>
    </source>
</evidence>
<dbReference type="GO" id="GO:0051205">
    <property type="term" value="P:protein insertion into membrane"/>
    <property type="evidence" value="ECO:0007669"/>
    <property type="project" value="TreeGrafter"/>
</dbReference>
<accession>A0A6J4MWH3</accession>
<dbReference type="CDD" id="cd20070">
    <property type="entry name" value="5TM_YidC_Alb3"/>
    <property type="match status" value="1"/>
</dbReference>
<evidence type="ECO:0000256" key="6">
    <source>
        <dbReference type="ARBA" id="ARBA00022692"/>
    </source>
</evidence>
<dbReference type="InterPro" id="IPR038221">
    <property type="entry name" value="YidC_periplasmic_sf"/>
</dbReference>
<dbReference type="AlphaFoldDB" id="A0A6J4MWH3"/>
<feature type="domain" description="Membrane insertase YidC N-terminal" evidence="15">
    <location>
        <begin position="69"/>
        <end position="345"/>
    </location>
</feature>
<keyword evidence="5 13" id="KW-1003">Cell membrane</keyword>
<evidence type="ECO:0000313" key="16">
    <source>
        <dbReference type="EMBL" id="CAA9368522.1"/>
    </source>
</evidence>
<sequence>MDQTKRLILFIVLSTAFIFAWEALFPRTPPAVVRPAADSVAAAPAQAPVLPASLPSTAPSRPGQPERFVHVRSPLYDYRFSTRGAALNAATLPLFASYVQDGGSVQLVPRSARDVLTRRVVVGRDTLDFRGVHFTPDAAALQLRAGDGPRQLRFVSDPVGSVRAELTYTFRPDDYVVDVQGRFLGLPAGAQAQMVTELGTGLAPHDSPEHGSANELAVVGWNRERVERAAIRGIQAPDTLAGPMVWTGIKDRYFLIALINAGREQFSRIEMEPARDIKYTLGGDTLQSPRARARTVQPLSADGAFRQQAYLGPQEHARLAAVGHELEEVNPYGYRWLRPVVRPIAAFVLWALNGLHTVLGLHYGWVLILFGFLVRGVTWPLNARAMRAQMKNMAVQPVLQSRMKEIQEKHRGDPATMNAEMMKLYQELGVNPLSMMSGCLPLLIPMPVMITLFFVFQSAIEFRGTSFAWFPDLSLRDPLYLLPIFLVVSMFGLQWVSTKLSGMEQNEQTRMMMYMMPVMVGMFFFAMPSGLNLYYASTNVASFPQQILIANERRRATEKQKAEQKLAVKHDAVKRIPANRKRK</sequence>
<dbReference type="InterPro" id="IPR028055">
    <property type="entry name" value="YidC/Oxa/ALB_C"/>
</dbReference>
<dbReference type="PRINTS" id="PR00701">
    <property type="entry name" value="60KDINNERMP"/>
</dbReference>
<dbReference type="PANTHER" id="PTHR12428">
    <property type="entry name" value="OXA1"/>
    <property type="match status" value="1"/>
</dbReference>
<comment type="similarity">
    <text evidence="2 13">Belongs to the OXA1/ALB3/YidC family. Type 1 subfamily.</text>
</comment>
<keyword evidence="4 13" id="KW-0813">Transport</keyword>
<evidence type="ECO:0000256" key="9">
    <source>
        <dbReference type="ARBA" id="ARBA00023136"/>
    </source>
</evidence>
<dbReference type="Pfam" id="PF14849">
    <property type="entry name" value="YidC_periplas"/>
    <property type="match status" value="1"/>
</dbReference>
<keyword evidence="7 13" id="KW-0653">Protein transport</keyword>
<evidence type="ECO:0000256" key="5">
    <source>
        <dbReference type="ARBA" id="ARBA00022475"/>
    </source>
</evidence>
<dbReference type="InterPro" id="IPR028053">
    <property type="entry name" value="Membr_insert_YidC_N"/>
</dbReference>